<keyword evidence="4" id="KW-1003">Cell membrane</keyword>
<dbReference type="EMBL" id="SHMF01000001">
    <property type="protein sequence ID" value="TAA37917.1"/>
    <property type="molecule type" value="Genomic_DNA"/>
</dbReference>
<feature type="transmembrane region" description="Helical" evidence="8">
    <location>
        <begin position="123"/>
        <end position="145"/>
    </location>
</feature>
<dbReference type="AlphaFoldDB" id="A0A4Q8M011"/>
<dbReference type="GO" id="GO:0055085">
    <property type="term" value="P:transmembrane transport"/>
    <property type="evidence" value="ECO:0007669"/>
    <property type="project" value="InterPro"/>
</dbReference>
<comment type="subcellular location">
    <subcellularLocation>
        <location evidence="1 8">Cell membrane</location>
        <topology evidence="1 8">Multi-pass membrane protein</topology>
    </subcellularLocation>
</comment>
<dbReference type="GO" id="GO:0005886">
    <property type="term" value="C:plasma membrane"/>
    <property type="evidence" value="ECO:0007669"/>
    <property type="project" value="UniProtKB-SubCell"/>
</dbReference>
<proteinExistence type="inferred from homology"/>
<dbReference type="RefSeq" id="WP_130522825.1">
    <property type="nucleotide sequence ID" value="NZ_SHLZ01000003.1"/>
</dbReference>
<dbReference type="PANTHER" id="PTHR42929">
    <property type="entry name" value="INNER MEMBRANE ABC TRANSPORTER PERMEASE PROTEIN YDCU-RELATED-RELATED"/>
    <property type="match status" value="1"/>
</dbReference>
<evidence type="ECO:0000313" key="10">
    <source>
        <dbReference type="EMBL" id="TAA37917.1"/>
    </source>
</evidence>
<keyword evidence="6 8" id="KW-1133">Transmembrane helix</keyword>
<evidence type="ECO:0000256" key="2">
    <source>
        <dbReference type="ARBA" id="ARBA00007069"/>
    </source>
</evidence>
<feature type="domain" description="ABC transmembrane type-1" evidence="9">
    <location>
        <begin position="89"/>
        <end position="303"/>
    </location>
</feature>
<evidence type="ECO:0000256" key="7">
    <source>
        <dbReference type="ARBA" id="ARBA00023136"/>
    </source>
</evidence>
<comment type="similarity">
    <text evidence="2">Belongs to the binding-protein-dependent transport system permease family. CysTW subfamily.</text>
</comment>
<gene>
    <name evidence="10" type="ORF">EA656_04535</name>
</gene>
<sequence>MSAPAWLTRLRQRTPGPRWGVIGVPYLWLLVFFAVPFLIVLKISFARLAIAMPPYTPILDMDGAQVALRLDLSNYLQLGALQNGYIAAYLSSLKIAAIATLLALLIGYPMAYVIARLPPASRYIAVMLVVLPSWTSFLVRVYAWIGLLKSSGPVGRLLEQLGVIDALQAMGWIEGRQILYTPLAAYIGIVYCYLPFMVLPLYTNLVKHDPRLLEAAYDLGARPWKAFVRITLPLSRAGIVAGCMLVMIPAVGEFVIPELLGGPDTLMIGRVLWNEFFANRDWPMASAVAIAMLALLMIPILIFHRVQQRQLEGRLT</sequence>
<dbReference type="PROSITE" id="PS50928">
    <property type="entry name" value="ABC_TM1"/>
    <property type="match status" value="1"/>
</dbReference>
<evidence type="ECO:0000256" key="5">
    <source>
        <dbReference type="ARBA" id="ARBA00022692"/>
    </source>
</evidence>
<evidence type="ECO:0000256" key="3">
    <source>
        <dbReference type="ARBA" id="ARBA00022448"/>
    </source>
</evidence>
<evidence type="ECO:0000256" key="8">
    <source>
        <dbReference type="RuleBase" id="RU363032"/>
    </source>
</evidence>
<feature type="transmembrane region" description="Helical" evidence="8">
    <location>
        <begin position="21"/>
        <end position="45"/>
    </location>
</feature>
<evidence type="ECO:0000256" key="1">
    <source>
        <dbReference type="ARBA" id="ARBA00004651"/>
    </source>
</evidence>
<keyword evidence="5 8" id="KW-0812">Transmembrane</keyword>
<dbReference type="InterPro" id="IPR000515">
    <property type="entry name" value="MetI-like"/>
</dbReference>
<dbReference type="PANTHER" id="PTHR42929:SF3">
    <property type="entry name" value="PUTRESCINE TRANSPORT SYSTEM PERMEASE PROTEIN POTH"/>
    <property type="match status" value="1"/>
</dbReference>
<keyword evidence="3 8" id="KW-0813">Transport</keyword>
<evidence type="ECO:0000256" key="4">
    <source>
        <dbReference type="ARBA" id="ARBA00022475"/>
    </source>
</evidence>
<feature type="transmembrane region" description="Helical" evidence="8">
    <location>
        <begin position="282"/>
        <end position="304"/>
    </location>
</feature>
<evidence type="ECO:0000259" key="9">
    <source>
        <dbReference type="PROSITE" id="PS50928"/>
    </source>
</evidence>
<dbReference type="CDD" id="cd06261">
    <property type="entry name" value="TM_PBP2"/>
    <property type="match status" value="1"/>
</dbReference>
<dbReference type="InterPro" id="IPR035906">
    <property type="entry name" value="MetI-like_sf"/>
</dbReference>
<protein>
    <submittedName>
        <fullName evidence="10">ABC transporter permease subunit</fullName>
    </submittedName>
</protein>
<organism evidence="10 11">
    <name type="scientific">Pseudoxanthomonas winnipegensis</name>
    <dbReference type="NCBI Taxonomy" id="2480810"/>
    <lineage>
        <taxon>Bacteria</taxon>
        <taxon>Pseudomonadati</taxon>
        <taxon>Pseudomonadota</taxon>
        <taxon>Gammaproteobacteria</taxon>
        <taxon>Lysobacterales</taxon>
        <taxon>Lysobacteraceae</taxon>
        <taxon>Pseudoxanthomonas</taxon>
    </lineage>
</organism>
<dbReference type="Gene3D" id="1.10.3720.10">
    <property type="entry name" value="MetI-like"/>
    <property type="match status" value="1"/>
</dbReference>
<keyword evidence="7 8" id="KW-0472">Membrane</keyword>
<evidence type="ECO:0000256" key="6">
    <source>
        <dbReference type="ARBA" id="ARBA00022989"/>
    </source>
</evidence>
<name>A0A4Q8M011_9GAMM</name>
<feature type="transmembrane region" description="Helical" evidence="8">
    <location>
        <begin position="226"/>
        <end position="251"/>
    </location>
</feature>
<dbReference type="Proteomes" id="UP000292087">
    <property type="component" value="Unassembled WGS sequence"/>
</dbReference>
<accession>A0A4Q8M011</accession>
<comment type="caution">
    <text evidence="10">The sequence shown here is derived from an EMBL/GenBank/DDBJ whole genome shotgun (WGS) entry which is preliminary data.</text>
</comment>
<reference evidence="10 11" key="1">
    <citation type="submission" date="2019-02" db="EMBL/GenBank/DDBJ databases">
        <title>WGS of Pseudoxanthomonas species novum from clinical isolates.</title>
        <authorList>
            <person name="Bernier A.-M."/>
            <person name="Bernard K."/>
            <person name="Vachon A."/>
        </authorList>
    </citation>
    <scope>NUCLEOTIDE SEQUENCE [LARGE SCALE GENOMIC DNA]</scope>
    <source>
        <strain evidence="10 11">NML140781</strain>
    </source>
</reference>
<evidence type="ECO:0000313" key="11">
    <source>
        <dbReference type="Proteomes" id="UP000292087"/>
    </source>
</evidence>
<dbReference type="SUPFAM" id="SSF161098">
    <property type="entry name" value="MetI-like"/>
    <property type="match status" value="1"/>
</dbReference>
<feature type="transmembrane region" description="Helical" evidence="8">
    <location>
        <begin position="183"/>
        <end position="205"/>
    </location>
</feature>
<feature type="transmembrane region" description="Helical" evidence="8">
    <location>
        <begin position="86"/>
        <end position="111"/>
    </location>
</feature>
<dbReference type="Pfam" id="PF00528">
    <property type="entry name" value="BPD_transp_1"/>
    <property type="match status" value="1"/>
</dbReference>